<dbReference type="Gene3D" id="1.10.287.110">
    <property type="entry name" value="DnaJ domain"/>
    <property type="match status" value="1"/>
</dbReference>
<keyword evidence="1" id="KW-0143">Chaperone</keyword>
<dbReference type="AlphaFoldDB" id="A0A3L8D3L4"/>
<dbReference type="PROSITE" id="PS00636">
    <property type="entry name" value="DNAJ_1"/>
    <property type="match status" value="1"/>
</dbReference>
<protein>
    <recommendedName>
        <fullName evidence="3">J domain-containing protein</fullName>
    </recommendedName>
</protein>
<dbReference type="Pfam" id="PF01556">
    <property type="entry name" value="DnaJ_C"/>
    <property type="match status" value="1"/>
</dbReference>
<dbReference type="InterPro" id="IPR008971">
    <property type="entry name" value="HSP40/DnaJ_pept-bd"/>
</dbReference>
<accession>A0A3L8D3L4</accession>
<dbReference type="InterPro" id="IPR036869">
    <property type="entry name" value="J_dom_sf"/>
</dbReference>
<organism evidence="4">
    <name type="scientific">Ooceraea biroi</name>
    <name type="common">Clonal raider ant</name>
    <name type="synonym">Cerapachys biroi</name>
    <dbReference type="NCBI Taxonomy" id="2015173"/>
    <lineage>
        <taxon>Eukaryota</taxon>
        <taxon>Metazoa</taxon>
        <taxon>Ecdysozoa</taxon>
        <taxon>Arthropoda</taxon>
        <taxon>Hexapoda</taxon>
        <taxon>Insecta</taxon>
        <taxon>Pterygota</taxon>
        <taxon>Neoptera</taxon>
        <taxon>Endopterygota</taxon>
        <taxon>Hymenoptera</taxon>
        <taxon>Apocrita</taxon>
        <taxon>Aculeata</taxon>
        <taxon>Formicoidea</taxon>
        <taxon>Formicidae</taxon>
        <taxon>Dorylinae</taxon>
        <taxon>Ooceraea</taxon>
    </lineage>
</organism>
<dbReference type="CDD" id="cd06257">
    <property type="entry name" value="DnaJ"/>
    <property type="match status" value="1"/>
</dbReference>
<dbReference type="InterPro" id="IPR018253">
    <property type="entry name" value="DnaJ_domain_CS"/>
</dbReference>
<feature type="compositionally biased region" description="Gly residues" evidence="2">
    <location>
        <begin position="96"/>
        <end position="109"/>
    </location>
</feature>
<dbReference type="PRINTS" id="PR00625">
    <property type="entry name" value="JDOMAIN"/>
</dbReference>
<evidence type="ECO:0000313" key="4">
    <source>
        <dbReference type="EMBL" id="RLU14804.1"/>
    </source>
</evidence>
<feature type="domain" description="J" evidence="3">
    <location>
        <begin position="19"/>
        <end position="84"/>
    </location>
</feature>
<evidence type="ECO:0000256" key="1">
    <source>
        <dbReference type="ARBA" id="ARBA00023186"/>
    </source>
</evidence>
<reference evidence="4" key="2">
    <citation type="submission" date="2018-07" db="EMBL/GenBank/DDBJ databases">
        <authorList>
            <person name="Mckenzie S.K."/>
            <person name="Kronauer D.J.C."/>
        </authorList>
    </citation>
    <scope>NUCLEOTIDE SEQUENCE</scope>
    <source>
        <strain evidence="4">Clonal line C1</strain>
    </source>
</reference>
<dbReference type="Proteomes" id="UP000279307">
    <property type="component" value="Chromosome 14"/>
</dbReference>
<dbReference type="GO" id="GO:0042026">
    <property type="term" value="P:protein refolding"/>
    <property type="evidence" value="ECO:0007669"/>
    <property type="project" value="TreeGrafter"/>
</dbReference>
<dbReference type="SUPFAM" id="SSF46565">
    <property type="entry name" value="Chaperone J-domain"/>
    <property type="match status" value="1"/>
</dbReference>
<dbReference type="FunFam" id="2.60.260.20:FF:000013">
    <property type="entry name" value="DnaJ subfamily B member 11"/>
    <property type="match status" value="1"/>
</dbReference>
<dbReference type="PANTHER" id="PTHR43096:SF52">
    <property type="entry name" value="DNAJ HOMOLOG 1, MITOCHONDRIAL-RELATED"/>
    <property type="match status" value="1"/>
</dbReference>
<name>A0A3L8D3L4_OOCBI</name>
<dbReference type="InterPro" id="IPR002939">
    <property type="entry name" value="DnaJ_C"/>
</dbReference>
<dbReference type="GO" id="GO:0051082">
    <property type="term" value="F:unfolded protein binding"/>
    <property type="evidence" value="ECO:0007669"/>
    <property type="project" value="InterPro"/>
</dbReference>
<feature type="region of interest" description="Disordered" evidence="2">
    <location>
        <begin position="46"/>
        <end position="65"/>
    </location>
</feature>
<feature type="region of interest" description="Disordered" evidence="2">
    <location>
        <begin position="140"/>
        <end position="160"/>
    </location>
</feature>
<dbReference type="EMBL" id="QOIP01000014">
    <property type="protein sequence ID" value="RLU14804.1"/>
    <property type="molecule type" value="Genomic_DNA"/>
</dbReference>
<dbReference type="PANTHER" id="PTHR43096">
    <property type="entry name" value="DNAJ HOMOLOG 1, MITOCHONDRIAL-RELATED"/>
    <property type="match status" value="1"/>
</dbReference>
<evidence type="ECO:0000259" key="3">
    <source>
        <dbReference type="PROSITE" id="PS50076"/>
    </source>
</evidence>
<comment type="caution">
    <text evidence="4">The sequence shown here is derived from an EMBL/GenBank/DDBJ whole genome shotgun (WGS) entry which is preliminary data.</text>
</comment>
<dbReference type="InterPro" id="IPR001623">
    <property type="entry name" value="DnaJ_domain"/>
</dbReference>
<reference evidence="4" key="1">
    <citation type="journal article" date="2018" name="Genome Res.">
        <title>The genomic architecture and molecular evolution of ant odorant receptors.</title>
        <authorList>
            <person name="McKenzie S.K."/>
            <person name="Kronauer D.J.C."/>
        </authorList>
    </citation>
    <scope>NUCLEOTIDE SEQUENCE [LARGE SCALE GENOMIC DNA]</scope>
    <source>
        <strain evidence="4">Clonal line C1</strain>
    </source>
</reference>
<gene>
    <name evidence="4" type="ORF">DMN91_012691</name>
</gene>
<evidence type="ECO:0000256" key="2">
    <source>
        <dbReference type="SAM" id="MobiDB-lite"/>
    </source>
</evidence>
<proteinExistence type="predicted"/>
<sequence>MRPDSGLFGRTGEETGMADLYSTLNVARGASEADIKKAYRKLAKELHPDRNKDNPGATERFSKVTQAYDILTDKDKRAQYDRGEIDEDGNPRMPFGFGGGGARGGGGRGPDFRGPNGEPFEFTGGGEAADLSDLFEGLFGGRRSGGGGGGPFSGFGRRAAPPQKGADVGYRLEVPFEDAAALKGQRVTLSSGKTLDIKLPKGVEDGTKIRLAGQGQAGPGGNGDAIVTIAIQPHRFFQRDGDDIRLELPVTLAEAVSGAKVRVPTVDGPVMVGVPKGSSSGKVLRLKGKGFTGKDGQRGNQLVTLMIDLPADDAELAKFAETWADARNIRAGLGV</sequence>
<dbReference type="OrthoDB" id="66964at2759"/>
<dbReference type="SUPFAM" id="SSF49493">
    <property type="entry name" value="HSP40/DnaJ peptide-binding domain"/>
    <property type="match status" value="2"/>
</dbReference>
<dbReference type="CDD" id="cd10747">
    <property type="entry name" value="DnaJ_C"/>
    <property type="match status" value="1"/>
</dbReference>
<dbReference type="GO" id="GO:0005737">
    <property type="term" value="C:cytoplasm"/>
    <property type="evidence" value="ECO:0007669"/>
    <property type="project" value="TreeGrafter"/>
</dbReference>
<dbReference type="SMART" id="SM00271">
    <property type="entry name" value="DnaJ"/>
    <property type="match status" value="1"/>
</dbReference>
<dbReference type="Gene3D" id="2.60.260.20">
    <property type="entry name" value="Urease metallochaperone UreE, N-terminal domain"/>
    <property type="match status" value="2"/>
</dbReference>
<dbReference type="Pfam" id="PF00226">
    <property type="entry name" value="DnaJ"/>
    <property type="match status" value="1"/>
</dbReference>
<dbReference type="PROSITE" id="PS50076">
    <property type="entry name" value="DNAJ_2"/>
    <property type="match status" value="1"/>
</dbReference>
<feature type="compositionally biased region" description="Gly residues" evidence="2">
    <location>
        <begin position="140"/>
        <end position="153"/>
    </location>
</feature>
<feature type="region of interest" description="Disordered" evidence="2">
    <location>
        <begin position="83"/>
        <end position="126"/>
    </location>
</feature>